<protein>
    <submittedName>
        <fullName evidence="3">Tetratricopeptide repeat protein</fullName>
    </submittedName>
</protein>
<dbReference type="InterPro" id="IPR019734">
    <property type="entry name" value="TPR_rpt"/>
</dbReference>
<dbReference type="Proteomes" id="UP001216510">
    <property type="component" value="Chromosome"/>
</dbReference>
<name>A0ABY8B8Q9_9BURK</name>
<sequence>MLTIRPLAILLLALCAGPALAKPFCGDLANAFGPFDYRTPDPDQLYLVEMAHFTEEVQQGIKGNTGTLGADLDYTLRAFPNHTKALATMARVALRQKTPQLPGARYAVECYFERAVRFKADDGTAWAAYGQYLYQLGQTERALPLLKKAAELAPENASVNYNAGIAYAHTKNYPLAVQHAKKAYQLGFPLNGLRKMLVDAGKWDGKVEPVAQEVPGSDPPGLTPALR</sequence>
<feature type="chain" id="PRO_5046998604" evidence="2">
    <location>
        <begin position="22"/>
        <end position="227"/>
    </location>
</feature>
<organism evidence="3 4">
    <name type="scientific">Pseudoduganella chitinolytica</name>
    <dbReference type="NCBI Taxonomy" id="34070"/>
    <lineage>
        <taxon>Bacteria</taxon>
        <taxon>Pseudomonadati</taxon>
        <taxon>Pseudomonadota</taxon>
        <taxon>Betaproteobacteria</taxon>
        <taxon>Burkholderiales</taxon>
        <taxon>Oxalobacteraceae</taxon>
        <taxon>Telluria group</taxon>
        <taxon>Pseudoduganella</taxon>
    </lineage>
</organism>
<feature type="repeat" description="TPR" evidence="1">
    <location>
        <begin position="123"/>
        <end position="156"/>
    </location>
</feature>
<dbReference type="Pfam" id="PF13432">
    <property type="entry name" value="TPR_16"/>
    <property type="match status" value="1"/>
</dbReference>
<evidence type="ECO:0000256" key="2">
    <source>
        <dbReference type="SAM" id="SignalP"/>
    </source>
</evidence>
<reference evidence="3 4" key="1">
    <citation type="submission" date="2023-02" db="EMBL/GenBank/DDBJ databases">
        <title>Gemone sequence of Telluria chitinolytica ACM 3522T.</title>
        <authorList>
            <person name="Frediansyah A."/>
            <person name="Miess H."/>
            <person name="Gross H."/>
        </authorList>
    </citation>
    <scope>NUCLEOTIDE SEQUENCE [LARGE SCALE GENOMIC DNA]</scope>
    <source>
        <strain evidence="3 4">ACM 3522</strain>
    </source>
</reference>
<dbReference type="InterPro" id="IPR011990">
    <property type="entry name" value="TPR-like_helical_dom_sf"/>
</dbReference>
<dbReference type="RefSeq" id="WP_277414577.1">
    <property type="nucleotide sequence ID" value="NZ_CP119083.1"/>
</dbReference>
<evidence type="ECO:0000313" key="3">
    <source>
        <dbReference type="EMBL" id="WEF31808.1"/>
    </source>
</evidence>
<dbReference type="SUPFAM" id="SSF48452">
    <property type="entry name" value="TPR-like"/>
    <property type="match status" value="1"/>
</dbReference>
<keyword evidence="4" id="KW-1185">Reference proteome</keyword>
<proteinExistence type="predicted"/>
<feature type="signal peptide" evidence="2">
    <location>
        <begin position="1"/>
        <end position="21"/>
    </location>
</feature>
<keyword evidence="2" id="KW-0732">Signal</keyword>
<evidence type="ECO:0000313" key="4">
    <source>
        <dbReference type="Proteomes" id="UP001216510"/>
    </source>
</evidence>
<gene>
    <name evidence="3" type="ORF">PX653_20575</name>
</gene>
<dbReference type="Gene3D" id="1.25.40.10">
    <property type="entry name" value="Tetratricopeptide repeat domain"/>
    <property type="match status" value="1"/>
</dbReference>
<dbReference type="EMBL" id="CP119083">
    <property type="protein sequence ID" value="WEF31808.1"/>
    <property type="molecule type" value="Genomic_DNA"/>
</dbReference>
<keyword evidence="1" id="KW-0802">TPR repeat</keyword>
<accession>A0ABY8B8Q9</accession>
<evidence type="ECO:0000256" key="1">
    <source>
        <dbReference type="PROSITE-ProRule" id="PRU00339"/>
    </source>
</evidence>
<dbReference type="PROSITE" id="PS50005">
    <property type="entry name" value="TPR"/>
    <property type="match status" value="1"/>
</dbReference>